<dbReference type="EMBL" id="CP071872">
    <property type="protein sequence ID" value="UNM14429.1"/>
    <property type="molecule type" value="Genomic_DNA"/>
</dbReference>
<dbReference type="RefSeq" id="WP_242334042.1">
    <property type="nucleotide sequence ID" value="NZ_CP071872.1"/>
</dbReference>
<evidence type="ECO:0000313" key="2">
    <source>
        <dbReference type="EMBL" id="UNM14429.1"/>
    </source>
</evidence>
<feature type="chain" id="PRO_5046525128" description="Lipoprotein" evidence="1">
    <location>
        <begin position="20"/>
        <end position="112"/>
    </location>
</feature>
<accession>A0ABY3WP68</accession>
<evidence type="ECO:0008006" key="4">
    <source>
        <dbReference type="Google" id="ProtNLM"/>
    </source>
</evidence>
<proteinExistence type="predicted"/>
<keyword evidence="1" id="KW-0732">Signal</keyword>
<sequence>MTGLRRPGIAAGTVLLALAAAGCSGLGRTAVGTVSYETEGARVVTVSNPLVTGCHRMAPTGAHRVENATLVDMLLYTTPNCTGPGSNAYTGTTLFNNIAPGTAPWRSYSFVH</sequence>
<feature type="signal peptide" evidence="1">
    <location>
        <begin position="1"/>
        <end position="19"/>
    </location>
</feature>
<gene>
    <name evidence="2" type="ORF">J4032_25820</name>
</gene>
<organism evidence="2 3">
    <name type="scientific">Streptomyces formicae</name>
    <dbReference type="NCBI Taxonomy" id="1616117"/>
    <lineage>
        <taxon>Bacteria</taxon>
        <taxon>Bacillati</taxon>
        <taxon>Actinomycetota</taxon>
        <taxon>Actinomycetes</taxon>
        <taxon>Kitasatosporales</taxon>
        <taxon>Streptomycetaceae</taxon>
        <taxon>Streptomyces</taxon>
    </lineage>
</organism>
<reference evidence="2 3" key="1">
    <citation type="submission" date="2021-03" db="EMBL/GenBank/DDBJ databases">
        <title>Complete genome of Streptomyces formicae strain 1H-GS9 (DSM 100524).</title>
        <authorList>
            <person name="Atanasov K.E."/>
            <person name="Altabella T."/>
            <person name="Ferrer A."/>
        </authorList>
    </citation>
    <scope>NUCLEOTIDE SEQUENCE [LARGE SCALE GENOMIC DNA]</scope>
    <source>
        <strain evidence="2 3">1H-GS9</strain>
    </source>
</reference>
<dbReference type="PROSITE" id="PS51257">
    <property type="entry name" value="PROKAR_LIPOPROTEIN"/>
    <property type="match status" value="1"/>
</dbReference>
<name>A0ABY3WP68_9ACTN</name>
<evidence type="ECO:0000256" key="1">
    <source>
        <dbReference type="SAM" id="SignalP"/>
    </source>
</evidence>
<keyword evidence="3" id="KW-1185">Reference proteome</keyword>
<dbReference type="Proteomes" id="UP000828924">
    <property type="component" value="Chromosome"/>
</dbReference>
<evidence type="ECO:0000313" key="3">
    <source>
        <dbReference type="Proteomes" id="UP000828924"/>
    </source>
</evidence>
<protein>
    <recommendedName>
        <fullName evidence="4">Lipoprotein</fullName>
    </recommendedName>
</protein>